<reference evidence="4 5" key="1">
    <citation type="journal article" date="2019" name="BMC Genomics">
        <title>New insights from Opisthorchis felineus genome: update on genomics of the epidemiologically important liver flukes.</title>
        <authorList>
            <person name="Ershov N.I."/>
            <person name="Mordvinov V.A."/>
            <person name="Prokhortchouk E.B."/>
            <person name="Pakharukova M.Y."/>
            <person name="Gunbin K.V."/>
            <person name="Ustyantsev K."/>
            <person name="Genaev M.A."/>
            <person name="Blinov A.G."/>
            <person name="Mazur A."/>
            <person name="Boulygina E."/>
            <person name="Tsygankova S."/>
            <person name="Khrameeva E."/>
            <person name="Chekanov N."/>
            <person name="Fan G."/>
            <person name="Xiao A."/>
            <person name="Zhang H."/>
            <person name="Xu X."/>
            <person name="Yang H."/>
            <person name="Solovyev V."/>
            <person name="Lee S.M."/>
            <person name="Liu X."/>
            <person name="Afonnikov D.A."/>
            <person name="Skryabin K.G."/>
        </authorList>
    </citation>
    <scope>NUCLEOTIDE SEQUENCE [LARGE SCALE GENOMIC DNA]</scope>
    <source>
        <strain evidence="4">AK-0245</strain>
        <tissue evidence="4">Whole organism</tissue>
    </source>
</reference>
<dbReference type="GO" id="GO:0006412">
    <property type="term" value="P:translation"/>
    <property type="evidence" value="ECO:0007669"/>
    <property type="project" value="InterPro"/>
</dbReference>
<dbReference type="GO" id="GO:0017148">
    <property type="term" value="P:negative regulation of translation"/>
    <property type="evidence" value="ECO:0007669"/>
    <property type="project" value="TreeGrafter"/>
</dbReference>
<dbReference type="PANTHER" id="PTHR11545:SF2">
    <property type="entry name" value="LARGE RIBOSOMAL SUBUNIT PROTEIN UL13M"/>
    <property type="match status" value="1"/>
</dbReference>
<accession>A0A4S2LV70</accession>
<dbReference type="Gene3D" id="3.90.1180.10">
    <property type="entry name" value="Ribosomal protein L13"/>
    <property type="match status" value="1"/>
</dbReference>
<keyword evidence="2" id="KW-0689">Ribosomal protein</keyword>
<evidence type="ECO:0000313" key="4">
    <source>
        <dbReference type="EMBL" id="TGZ67725.1"/>
    </source>
</evidence>
<sequence>MSQWRVQQWRAFTRQWLIYDAYMQCPMMSGEKIAKYLLGKHIRYYDPNSDFGAHVVVCNTRHVAVKDNSYYWKRFLYPTYTRFGGFRKDETMEELHIRDPTEVLRREVRVHLNTPASKLYALARLHLYPDGVETIPEDIFGNISGVIRRVMPVPKRLDQYTQEELQEFPKLFDWPQDFNVAPLGPLDSGKEK</sequence>
<name>A0A4S2LV70_OPIFE</name>
<comment type="caution">
    <text evidence="4">The sequence shown here is derived from an EMBL/GenBank/DDBJ whole genome shotgun (WGS) entry which is preliminary data.</text>
</comment>
<dbReference type="InterPro" id="IPR005823">
    <property type="entry name" value="Ribosomal_uL13_bac-type"/>
</dbReference>
<dbReference type="InterPro" id="IPR036899">
    <property type="entry name" value="Ribosomal_uL13_sf"/>
</dbReference>
<protein>
    <recommendedName>
        <fullName evidence="6">39S ribosomal protein L13, mitochondrial</fullName>
    </recommendedName>
</protein>
<dbReference type="PIRSF" id="PIRSF002181">
    <property type="entry name" value="Ribosomal_L13"/>
    <property type="match status" value="1"/>
</dbReference>
<dbReference type="GO" id="GO:0005762">
    <property type="term" value="C:mitochondrial large ribosomal subunit"/>
    <property type="evidence" value="ECO:0007669"/>
    <property type="project" value="TreeGrafter"/>
</dbReference>
<dbReference type="CDD" id="cd00392">
    <property type="entry name" value="Ribosomal_L13"/>
    <property type="match status" value="1"/>
</dbReference>
<dbReference type="OrthoDB" id="274622at2759"/>
<comment type="similarity">
    <text evidence="1">Belongs to the universal ribosomal protein uL13 family.</text>
</comment>
<dbReference type="Proteomes" id="UP000308267">
    <property type="component" value="Unassembled WGS sequence"/>
</dbReference>
<proteinExistence type="inferred from homology"/>
<dbReference type="Pfam" id="PF00572">
    <property type="entry name" value="Ribosomal_L13"/>
    <property type="match status" value="1"/>
</dbReference>
<dbReference type="GO" id="GO:0003735">
    <property type="term" value="F:structural constituent of ribosome"/>
    <property type="evidence" value="ECO:0007669"/>
    <property type="project" value="InterPro"/>
</dbReference>
<evidence type="ECO:0000256" key="1">
    <source>
        <dbReference type="ARBA" id="ARBA00006227"/>
    </source>
</evidence>
<evidence type="ECO:0000256" key="2">
    <source>
        <dbReference type="ARBA" id="ARBA00022980"/>
    </source>
</evidence>
<dbReference type="InterPro" id="IPR005822">
    <property type="entry name" value="Ribosomal_uL13"/>
</dbReference>
<dbReference type="EMBL" id="SJOL01006404">
    <property type="protein sequence ID" value="TGZ67724.1"/>
    <property type="molecule type" value="Genomic_DNA"/>
</dbReference>
<keyword evidence="3" id="KW-0687">Ribonucleoprotein</keyword>
<gene>
    <name evidence="4" type="ORF">CRM22_004643</name>
</gene>
<dbReference type="SUPFAM" id="SSF52161">
    <property type="entry name" value="Ribosomal protein L13"/>
    <property type="match status" value="1"/>
</dbReference>
<dbReference type="PANTHER" id="PTHR11545">
    <property type="entry name" value="RIBOSOMAL PROTEIN L13"/>
    <property type="match status" value="1"/>
</dbReference>
<evidence type="ECO:0000256" key="3">
    <source>
        <dbReference type="ARBA" id="ARBA00023274"/>
    </source>
</evidence>
<organism evidence="4 5">
    <name type="scientific">Opisthorchis felineus</name>
    <dbReference type="NCBI Taxonomy" id="147828"/>
    <lineage>
        <taxon>Eukaryota</taxon>
        <taxon>Metazoa</taxon>
        <taxon>Spiralia</taxon>
        <taxon>Lophotrochozoa</taxon>
        <taxon>Platyhelminthes</taxon>
        <taxon>Trematoda</taxon>
        <taxon>Digenea</taxon>
        <taxon>Opisthorchiida</taxon>
        <taxon>Opisthorchiata</taxon>
        <taxon>Opisthorchiidae</taxon>
        <taxon>Opisthorchis</taxon>
    </lineage>
</organism>
<evidence type="ECO:0008006" key="6">
    <source>
        <dbReference type="Google" id="ProtNLM"/>
    </source>
</evidence>
<keyword evidence="5" id="KW-1185">Reference proteome</keyword>
<dbReference type="AlphaFoldDB" id="A0A4S2LV70"/>
<dbReference type="STRING" id="147828.A0A4S2LV70"/>
<dbReference type="EMBL" id="SJOL01006404">
    <property type="protein sequence ID" value="TGZ67725.1"/>
    <property type="molecule type" value="Genomic_DNA"/>
</dbReference>
<dbReference type="GO" id="GO:0003729">
    <property type="term" value="F:mRNA binding"/>
    <property type="evidence" value="ECO:0007669"/>
    <property type="project" value="TreeGrafter"/>
</dbReference>
<evidence type="ECO:0000313" key="5">
    <source>
        <dbReference type="Proteomes" id="UP000308267"/>
    </source>
</evidence>